<proteinExistence type="predicted"/>
<keyword evidence="1" id="KW-1133">Transmembrane helix</keyword>
<protein>
    <submittedName>
        <fullName evidence="2">Uncharacterized protein</fullName>
    </submittedName>
</protein>
<sequence>MSCGWLQQPMSLGAPKIHLRLSGIFRLGNGRSDAEVEKLRIVIEKYSLANHMFWGLWGIISIGFSAHHLFP</sequence>
<reference evidence="2 3" key="1">
    <citation type="journal article" date="2024" name="G3 (Bethesda)">
        <title>Genome assembly of Hibiscus sabdariffa L. provides insights into metabolisms of medicinal natural products.</title>
        <authorList>
            <person name="Kim T."/>
        </authorList>
    </citation>
    <scope>NUCLEOTIDE SEQUENCE [LARGE SCALE GENOMIC DNA]</scope>
    <source>
        <strain evidence="2">TK-2024</strain>
        <tissue evidence="2">Old leaves</tissue>
    </source>
</reference>
<gene>
    <name evidence="2" type="ORF">V6N11_004093</name>
</gene>
<name>A0ABR2SF58_9ROSI</name>
<keyword evidence="1" id="KW-0812">Transmembrane</keyword>
<keyword evidence="1" id="KW-0472">Membrane</keyword>
<evidence type="ECO:0000313" key="3">
    <source>
        <dbReference type="Proteomes" id="UP001396334"/>
    </source>
</evidence>
<dbReference type="Proteomes" id="UP001396334">
    <property type="component" value="Unassembled WGS sequence"/>
</dbReference>
<feature type="transmembrane region" description="Helical" evidence="1">
    <location>
        <begin position="48"/>
        <end position="70"/>
    </location>
</feature>
<accession>A0ABR2SF58</accession>
<organism evidence="2 3">
    <name type="scientific">Hibiscus sabdariffa</name>
    <name type="common">roselle</name>
    <dbReference type="NCBI Taxonomy" id="183260"/>
    <lineage>
        <taxon>Eukaryota</taxon>
        <taxon>Viridiplantae</taxon>
        <taxon>Streptophyta</taxon>
        <taxon>Embryophyta</taxon>
        <taxon>Tracheophyta</taxon>
        <taxon>Spermatophyta</taxon>
        <taxon>Magnoliopsida</taxon>
        <taxon>eudicotyledons</taxon>
        <taxon>Gunneridae</taxon>
        <taxon>Pentapetalae</taxon>
        <taxon>rosids</taxon>
        <taxon>malvids</taxon>
        <taxon>Malvales</taxon>
        <taxon>Malvaceae</taxon>
        <taxon>Malvoideae</taxon>
        <taxon>Hibiscus</taxon>
    </lineage>
</organism>
<comment type="caution">
    <text evidence="2">The sequence shown here is derived from an EMBL/GenBank/DDBJ whole genome shotgun (WGS) entry which is preliminary data.</text>
</comment>
<dbReference type="EMBL" id="JBBPBN010000015">
    <property type="protein sequence ID" value="KAK9023906.1"/>
    <property type="molecule type" value="Genomic_DNA"/>
</dbReference>
<keyword evidence="3" id="KW-1185">Reference proteome</keyword>
<evidence type="ECO:0000256" key="1">
    <source>
        <dbReference type="SAM" id="Phobius"/>
    </source>
</evidence>
<evidence type="ECO:0000313" key="2">
    <source>
        <dbReference type="EMBL" id="KAK9023906.1"/>
    </source>
</evidence>
<dbReference type="Gene3D" id="3.90.1200.10">
    <property type="match status" value="1"/>
</dbReference>